<feature type="domain" description="C2H2-type" evidence="9">
    <location>
        <begin position="708"/>
        <end position="731"/>
    </location>
</feature>
<evidence type="ECO:0000256" key="8">
    <source>
        <dbReference type="SAM" id="MobiDB-lite"/>
    </source>
</evidence>
<keyword evidence="2" id="KW-0479">Metal-binding</keyword>
<dbReference type="PROSITE" id="PS50157">
    <property type="entry name" value="ZINC_FINGER_C2H2_2"/>
    <property type="match status" value="11"/>
</dbReference>
<dbReference type="GO" id="GO:0005634">
    <property type="term" value="C:nucleus"/>
    <property type="evidence" value="ECO:0007669"/>
    <property type="project" value="UniProtKB-SubCell"/>
</dbReference>
<evidence type="ECO:0000256" key="6">
    <source>
        <dbReference type="ARBA" id="ARBA00023242"/>
    </source>
</evidence>
<evidence type="ECO:0000259" key="9">
    <source>
        <dbReference type="PROSITE" id="PS50157"/>
    </source>
</evidence>
<feature type="domain" description="C2H2-type" evidence="9">
    <location>
        <begin position="369"/>
        <end position="391"/>
    </location>
</feature>
<dbReference type="Gene3D" id="3.30.160.60">
    <property type="entry name" value="Classic Zinc Finger"/>
    <property type="match status" value="7"/>
</dbReference>
<comment type="caution">
    <text evidence="10">The sequence shown here is derived from an EMBL/GenBank/DDBJ whole genome shotgun (WGS) entry which is preliminary data.</text>
</comment>
<dbReference type="PROSITE" id="PS00028">
    <property type="entry name" value="ZINC_FINGER_C2H2_1"/>
    <property type="match status" value="11"/>
</dbReference>
<feature type="domain" description="C2H2-type" evidence="9">
    <location>
        <begin position="321"/>
        <end position="351"/>
    </location>
</feature>
<gene>
    <name evidence="10" type="ORF">Fcan01_00094</name>
</gene>
<dbReference type="SUPFAM" id="SSF57667">
    <property type="entry name" value="beta-beta-alpha zinc fingers"/>
    <property type="match status" value="3"/>
</dbReference>
<feature type="domain" description="C2H2-type" evidence="9">
    <location>
        <begin position="639"/>
        <end position="667"/>
    </location>
</feature>
<evidence type="ECO:0000256" key="3">
    <source>
        <dbReference type="ARBA" id="ARBA00022737"/>
    </source>
</evidence>
<keyword evidence="4 7" id="KW-0863">Zinc-finger</keyword>
<dbReference type="EMBL" id="LNIX01000001">
    <property type="protein sequence ID" value="OXA64490.1"/>
    <property type="molecule type" value="Genomic_DNA"/>
</dbReference>
<protein>
    <submittedName>
        <fullName evidence="10">Zinc finger protein 99</fullName>
    </submittedName>
</protein>
<feature type="domain" description="C2H2-type" evidence="9">
    <location>
        <begin position="680"/>
        <end position="708"/>
    </location>
</feature>
<name>A0A226F572_FOLCA</name>
<keyword evidence="11" id="KW-1185">Reference proteome</keyword>
<dbReference type="Proteomes" id="UP000198287">
    <property type="component" value="Unassembled WGS sequence"/>
</dbReference>
<dbReference type="OrthoDB" id="6432771at2759"/>
<dbReference type="PANTHER" id="PTHR24376">
    <property type="entry name" value="ZINC FINGER PROTEIN"/>
    <property type="match status" value="1"/>
</dbReference>
<dbReference type="InterPro" id="IPR036236">
    <property type="entry name" value="Znf_C2H2_sf"/>
</dbReference>
<feature type="compositionally biased region" description="Basic and acidic residues" evidence="8">
    <location>
        <begin position="934"/>
        <end position="950"/>
    </location>
</feature>
<evidence type="ECO:0000256" key="2">
    <source>
        <dbReference type="ARBA" id="ARBA00022723"/>
    </source>
</evidence>
<keyword evidence="5" id="KW-0862">Zinc</keyword>
<comment type="subcellular location">
    <subcellularLocation>
        <location evidence="1">Nucleus</location>
    </subcellularLocation>
</comment>
<keyword evidence="6" id="KW-0539">Nucleus</keyword>
<dbReference type="InterPro" id="IPR013087">
    <property type="entry name" value="Znf_C2H2_type"/>
</dbReference>
<dbReference type="SMART" id="SM00355">
    <property type="entry name" value="ZnF_C2H2"/>
    <property type="match status" value="17"/>
</dbReference>
<evidence type="ECO:0000313" key="11">
    <source>
        <dbReference type="Proteomes" id="UP000198287"/>
    </source>
</evidence>
<feature type="region of interest" description="Disordered" evidence="8">
    <location>
        <begin position="934"/>
        <end position="957"/>
    </location>
</feature>
<feature type="region of interest" description="Disordered" evidence="8">
    <location>
        <begin position="268"/>
        <end position="304"/>
    </location>
</feature>
<feature type="domain" description="C2H2-type" evidence="9">
    <location>
        <begin position="835"/>
        <end position="862"/>
    </location>
</feature>
<organism evidence="10 11">
    <name type="scientific">Folsomia candida</name>
    <name type="common">Springtail</name>
    <dbReference type="NCBI Taxonomy" id="158441"/>
    <lineage>
        <taxon>Eukaryota</taxon>
        <taxon>Metazoa</taxon>
        <taxon>Ecdysozoa</taxon>
        <taxon>Arthropoda</taxon>
        <taxon>Hexapoda</taxon>
        <taxon>Collembola</taxon>
        <taxon>Entomobryomorpha</taxon>
        <taxon>Isotomoidea</taxon>
        <taxon>Isotomidae</taxon>
        <taxon>Proisotominae</taxon>
        <taxon>Folsomia</taxon>
    </lineage>
</organism>
<dbReference type="AlphaFoldDB" id="A0A226F572"/>
<feature type="domain" description="C2H2-type" evidence="9">
    <location>
        <begin position="612"/>
        <end position="635"/>
    </location>
</feature>
<proteinExistence type="predicted"/>
<sequence>MASNKSRRGTGNLLQDLLSSVVRLKKCDEQIFSTNSVKSEVKIELEFMHCFICGVKHQRRPLSEVKVVILRGIILKESIHKFSTTSICPLCSTTLDKLIHLRKKVEEISSCIQSVIKLRHKLSDREDTDLENAASKMIYEVALNDDDNNNSSGIQSDDDDVKLFSTLDSEDGVMVPDFDDHESIISKSHVVENLTRPECNVTFDKLRKLNRHQRNPWLDSSRRQNKKRSPWISDDGKEAALQNDTKRPRLSRIRAEKLIKNVTNRDILNDDENDDFENREVSDVDASSDSSLGNEVKSSSDNESIYGEHVEVEVSKKSGKYKCLKCNSTYTSKRELRRHLTTTVAHTGRKPRPRCVGTLVPTQSEIETLKCTVCAVTFDDVETLTKHKLTHDKTCEICDRTFHGMKKLRLHLVTRQHWVALRCRKLNEDGVATFSCDQCDQVGFPDFSELLQHREKMHVYIISYDTTEDEIATLQCTLCSKRFDDLPTLAKHKAQHRKCMVCERDLRRTTKVTAHLQTKYHQFAVLARRVDSEGKISFVCDRCPEGQPFPNFAKLVDHRKKYHPGLSDGTTAVKSCVPCDQVFYTVKGYNDHLASTRHAEAIGATEGMSLDFACNLCDKKYAAKFQLRGHVAFAHKEACVCELCGMRFGNLARLTSHHQKMHVGPPKLTNRYIPPEDKPFACKFCDKRFTRSSTRQKHVNIAHLGNFYKCDLCVDTFRNSDSLKYHKKRVHNLGDYEPRPEKRKPSKCDLCSKSISKKIGIVRHIELVHFQDKSKCPYDCADLEFETEAEWIQHLQGCTSDKITEASQSPCLFCDAVFRNQFLRLSHHLQAHEIFPCEICSKSFSNKTTLKAHKFSHEESKPHLCPKCGQRFRQPLNLRLHLTTICGDDDEARKKLLEKRRAQGKSYREKKKNFNCDECSMSFITSKRLELHKEKVHGDDKDGDNRKSATEDSDSDA</sequence>
<feature type="domain" description="C2H2-type" evidence="9">
    <location>
        <begin position="746"/>
        <end position="774"/>
    </location>
</feature>
<evidence type="ECO:0000256" key="5">
    <source>
        <dbReference type="ARBA" id="ARBA00022833"/>
    </source>
</evidence>
<dbReference type="Pfam" id="PF00096">
    <property type="entry name" value="zf-C2H2"/>
    <property type="match status" value="2"/>
</dbReference>
<dbReference type="PANTHER" id="PTHR24376:SF235">
    <property type="entry name" value="C2H2-TYPE DOMAIN-CONTAINING PROTEIN"/>
    <property type="match status" value="1"/>
</dbReference>
<feature type="compositionally biased region" description="Polar residues" evidence="8">
    <location>
        <begin position="292"/>
        <end position="303"/>
    </location>
</feature>
<evidence type="ECO:0000256" key="1">
    <source>
        <dbReference type="ARBA" id="ARBA00004123"/>
    </source>
</evidence>
<feature type="domain" description="C2H2-type" evidence="9">
    <location>
        <begin position="863"/>
        <end position="890"/>
    </location>
</feature>
<evidence type="ECO:0000313" key="10">
    <source>
        <dbReference type="EMBL" id="OXA64490.1"/>
    </source>
</evidence>
<dbReference type="GO" id="GO:0008270">
    <property type="term" value="F:zinc ion binding"/>
    <property type="evidence" value="ECO:0007669"/>
    <property type="project" value="UniProtKB-KW"/>
</dbReference>
<feature type="region of interest" description="Disordered" evidence="8">
    <location>
        <begin position="214"/>
        <end position="237"/>
    </location>
</feature>
<accession>A0A226F572</accession>
<feature type="domain" description="C2H2-type" evidence="9">
    <location>
        <begin position="914"/>
        <end position="942"/>
    </location>
</feature>
<evidence type="ECO:0000256" key="4">
    <source>
        <dbReference type="ARBA" id="ARBA00022771"/>
    </source>
</evidence>
<evidence type="ECO:0000256" key="7">
    <source>
        <dbReference type="PROSITE-ProRule" id="PRU00042"/>
    </source>
</evidence>
<reference evidence="10 11" key="1">
    <citation type="submission" date="2015-12" db="EMBL/GenBank/DDBJ databases">
        <title>The genome of Folsomia candida.</title>
        <authorList>
            <person name="Faddeeva A."/>
            <person name="Derks M.F."/>
            <person name="Anvar Y."/>
            <person name="Smit S."/>
            <person name="Van Straalen N."/>
            <person name="Roelofs D."/>
        </authorList>
    </citation>
    <scope>NUCLEOTIDE SEQUENCE [LARGE SCALE GENOMIC DNA]</scope>
    <source>
        <strain evidence="10 11">VU population</strain>
        <tissue evidence="10">Whole body</tissue>
    </source>
</reference>
<feature type="domain" description="C2H2-type" evidence="9">
    <location>
        <begin position="474"/>
        <end position="496"/>
    </location>
</feature>
<keyword evidence="3" id="KW-0677">Repeat</keyword>
<dbReference type="Pfam" id="PF13894">
    <property type="entry name" value="zf-C2H2_4"/>
    <property type="match status" value="1"/>
</dbReference>